<sequence>MRTDTGKWLNGRKPLGAKKMVRSHLVDPSHVLTDEMSTPMKAVPHQVTGGETEWSYFIS</sequence>
<organism evidence="1 2">
    <name type="scientific">Geobacillus subterraneus</name>
    <dbReference type="NCBI Taxonomy" id="129338"/>
    <lineage>
        <taxon>Bacteria</taxon>
        <taxon>Bacillati</taxon>
        <taxon>Bacillota</taxon>
        <taxon>Bacilli</taxon>
        <taxon>Bacillales</taxon>
        <taxon>Anoxybacillaceae</taxon>
        <taxon>Geobacillus</taxon>
    </lineage>
</organism>
<dbReference type="AlphaFoldDB" id="A0A679FRS0"/>
<accession>A0A679FRS0</accession>
<reference evidence="2" key="1">
    <citation type="journal article" date="2020" name="Microbiol. Resour. Announc.">
        <title>Complete Genome Sequence of Geobacillus sp. Strain E55-1, Isolated from Mine Geyser in Japan.</title>
        <authorList>
            <person name="Miyazaki K."/>
            <person name="Hase E."/>
            <person name="Tokito N."/>
        </authorList>
    </citation>
    <scope>NUCLEOTIDE SEQUENCE [LARGE SCALE GENOMIC DNA]</scope>
    <source>
        <strain evidence="2">E55-1</strain>
    </source>
</reference>
<evidence type="ECO:0000313" key="1">
    <source>
        <dbReference type="EMBL" id="BBW97769.1"/>
    </source>
</evidence>
<dbReference type="Proteomes" id="UP000501421">
    <property type="component" value="Chromosome"/>
</dbReference>
<keyword evidence="2" id="KW-1185">Reference proteome</keyword>
<dbReference type="EMBL" id="AP022557">
    <property type="protein sequence ID" value="BBW97769.1"/>
    <property type="molecule type" value="Genomic_DNA"/>
</dbReference>
<proteinExistence type="predicted"/>
<name>A0A679FRS0_9BACL</name>
<protein>
    <submittedName>
        <fullName evidence="1">Uncharacterized protein</fullName>
    </submittedName>
</protein>
<dbReference type="RefSeq" id="WP_081897156.1">
    <property type="nucleotide sequence ID" value="NZ_AP022557.1"/>
</dbReference>
<evidence type="ECO:0000313" key="2">
    <source>
        <dbReference type="Proteomes" id="UP000501421"/>
    </source>
</evidence>
<gene>
    <name evidence="1" type="ORF">GsuE55_26020</name>
</gene>